<gene>
    <name evidence="7" type="ORF">I303_100983</name>
</gene>
<feature type="region of interest" description="Disordered" evidence="6">
    <location>
        <begin position="1"/>
        <end position="56"/>
    </location>
</feature>
<evidence type="ECO:0000313" key="8">
    <source>
        <dbReference type="Proteomes" id="UP000078595"/>
    </source>
</evidence>
<evidence type="ECO:0000256" key="3">
    <source>
        <dbReference type="ARBA" id="ARBA00022833"/>
    </source>
</evidence>
<keyword evidence="4 7" id="KW-0689">Ribosomal protein</keyword>
<reference evidence="7" key="1">
    <citation type="submission" date="2013-07" db="EMBL/GenBank/DDBJ databases">
        <authorList>
            <consortium name="The Broad Institute Genome Sequencing Platform"/>
            <person name="Cuomo C."/>
            <person name="Litvintseva A."/>
            <person name="Chen Y."/>
            <person name="Heitman J."/>
            <person name="Sun S."/>
            <person name="Springer D."/>
            <person name="Dromer F."/>
            <person name="Young S.K."/>
            <person name="Zeng Q."/>
            <person name="Gargeya S."/>
            <person name="Fitzgerald M."/>
            <person name="Abouelleil A."/>
            <person name="Alvarado L."/>
            <person name="Berlin A.M."/>
            <person name="Chapman S.B."/>
            <person name="Dewar J."/>
            <person name="Goldberg J."/>
            <person name="Griggs A."/>
            <person name="Gujja S."/>
            <person name="Hansen M."/>
            <person name="Howarth C."/>
            <person name="Imamovic A."/>
            <person name="Larimer J."/>
            <person name="McCowan C."/>
            <person name="Murphy C."/>
            <person name="Pearson M."/>
            <person name="Priest M."/>
            <person name="Roberts A."/>
            <person name="Saif S."/>
            <person name="Shea T."/>
            <person name="Sykes S."/>
            <person name="Wortman J."/>
            <person name="Nusbaum C."/>
            <person name="Birren B."/>
        </authorList>
    </citation>
    <scope>NUCLEOTIDE SEQUENCE</scope>
    <source>
        <strain evidence="7">CBS 10117</strain>
    </source>
</reference>
<comment type="cofactor">
    <cofactor evidence="1">
        <name>Zn(2+)</name>
        <dbReference type="ChEBI" id="CHEBI:29105"/>
    </cofactor>
</comment>
<keyword evidence="8" id="KW-1185">Reference proteome</keyword>
<keyword evidence="5" id="KW-0687">Ribonucleoprotein</keyword>
<dbReference type="RefSeq" id="XP_065824308.1">
    <property type="nucleotide sequence ID" value="XM_065968236.1"/>
</dbReference>
<dbReference type="GO" id="GO:0008270">
    <property type="term" value="F:zinc ion binding"/>
    <property type="evidence" value="ECO:0007669"/>
    <property type="project" value="InterPro"/>
</dbReference>
<name>A0AAJ8KJ45_9TREE</name>
<dbReference type="InterPro" id="IPR043140">
    <property type="entry name" value="Ribosomal_uS14_sf"/>
</dbReference>
<dbReference type="GO" id="GO:0003735">
    <property type="term" value="F:structural constituent of ribosome"/>
    <property type="evidence" value="ECO:0007669"/>
    <property type="project" value="InterPro"/>
</dbReference>
<feature type="compositionally biased region" description="Polar residues" evidence="6">
    <location>
        <begin position="511"/>
        <end position="520"/>
    </location>
</feature>
<dbReference type="PANTHER" id="PTHR12010:SF2">
    <property type="entry name" value="40S RIBOSOMAL PROTEIN S29"/>
    <property type="match status" value="1"/>
</dbReference>
<evidence type="ECO:0000256" key="4">
    <source>
        <dbReference type="ARBA" id="ARBA00022980"/>
    </source>
</evidence>
<dbReference type="FunFam" id="4.10.830.10:FF:000002">
    <property type="entry name" value="40S ribosomal protein S29"/>
    <property type="match status" value="1"/>
</dbReference>
<evidence type="ECO:0000256" key="1">
    <source>
        <dbReference type="ARBA" id="ARBA00001947"/>
    </source>
</evidence>
<dbReference type="EMBL" id="CP144530">
    <property type="protein sequence ID" value="WWC58442.1"/>
    <property type="molecule type" value="Genomic_DNA"/>
</dbReference>
<protein>
    <submittedName>
        <fullName evidence="7">40S ribosomal protein S29</fullName>
    </submittedName>
</protein>
<evidence type="ECO:0000256" key="6">
    <source>
        <dbReference type="SAM" id="MobiDB-lite"/>
    </source>
</evidence>
<dbReference type="PROSITE" id="PS00527">
    <property type="entry name" value="RIBOSOMAL_S14"/>
    <property type="match status" value="1"/>
</dbReference>
<proteinExistence type="inferred from homology"/>
<dbReference type="GO" id="GO:0002181">
    <property type="term" value="P:cytoplasmic translation"/>
    <property type="evidence" value="ECO:0007669"/>
    <property type="project" value="TreeGrafter"/>
</dbReference>
<dbReference type="KEGG" id="kdj:28964686"/>
<dbReference type="InterPro" id="IPR001209">
    <property type="entry name" value="Ribosomal_uS14"/>
</dbReference>
<keyword evidence="3" id="KW-0862">Zinc</keyword>
<feature type="compositionally biased region" description="Acidic residues" evidence="6">
    <location>
        <begin position="37"/>
        <end position="52"/>
    </location>
</feature>
<dbReference type="GO" id="GO:0022627">
    <property type="term" value="C:cytosolic small ribosomal subunit"/>
    <property type="evidence" value="ECO:0007669"/>
    <property type="project" value="TreeGrafter"/>
</dbReference>
<dbReference type="AlphaFoldDB" id="A0AAJ8KJ45"/>
<dbReference type="InterPro" id="IPR039744">
    <property type="entry name" value="RIbosomal_uS14_euk_arc"/>
</dbReference>
<dbReference type="InterPro" id="IPR018271">
    <property type="entry name" value="Ribosomal_uS14_CS"/>
</dbReference>
<accession>A0AAJ8KJ45</accession>
<evidence type="ECO:0000313" key="7">
    <source>
        <dbReference type="EMBL" id="WWC58442.1"/>
    </source>
</evidence>
<comment type="similarity">
    <text evidence="2">Belongs to the universal ribosomal protein uS14 family.</text>
</comment>
<dbReference type="PANTHER" id="PTHR12010">
    <property type="entry name" value="40S RIBOSOMAL PROTEIN S29"/>
    <property type="match status" value="1"/>
</dbReference>
<reference evidence="7" key="2">
    <citation type="submission" date="2024-02" db="EMBL/GenBank/DDBJ databases">
        <title>Comparative genomics of Cryptococcus and Kwoniella reveals pathogenesis evolution and contrasting modes of karyotype evolution via chromosome fusion or intercentromeric recombination.</title>
        <authorList>
            <person name="Coelho M.A."/>
            <person name="David-Palma M."/>
            <person name="Shea T."/>
            <person name="Bowers K."/>
            <person name="McGinley-Smith S."/>
            <person name="Mohammad A.W."/>
            <person name="Gnirke A."/>
            <person name="Yurkov A.M."/>
            <person name="Nowrousian M."/>
            <person name="Sun S."/>
            <person name="Cuomo C.A."/>
            <person name="Heitman J."/>
        </authorList>
    </citation>
    <scope>NUCLEOTIDE SEQUENCE</scope>
    <source>
        <strain evidence="7">CBS 10117</strain>
    </source>
</reference>
<dbReference type="Gene3D" id="4.10.830.10">
    <property type="entry name" value="30s Ribosomal Protein S14, Chain N"/>
    <property type="match status" value="1"/>
</dbReference>
<organism evidence="7 8">
    <name type="scientific">Kwoniella dejecticola CBS 10117</name>
    <dbReference type="NCBI Taxonomy" id="1296121"/>
    <lineage>
        <taxon>Eukaryota</taxon>
        <taxon>Fungi</taxon>
        <taxon>Dikarya</taxon>
        <taxon>Basidiomycota</taxon>
        <taxon>Agaricomycotina</taxon>
        <taxon>Tremellomycetes</taxon>
        <taxon>Tremellales</taxon>
        <taxon>Cryptococcaceae</taxon>
        <taxon>Kwoniella</taxon>
    </lineage>
</organism>
<evidence type="ECO:0000256" key="2">
    <source>
        <dbReference type="ARBA" id="ARBA00009083"/>
    </source>
</evidence>
<dbReference type="Pfam" id="PF00253">
    <property type="entry name" value="Ribosomal_S14"/>
    <property type="match status" value="1"/>
</dbReference>
<evidence type="ECO:0000256" key="5">
    <source>
        <dbReference type="ARBA" id="ARBA00023274"/>
    </source>
</evidence>
<feature type="region of interest" description="Disordered" evidence="6">
    <location>
        <begin position="490"/>
        <end position="520"/>
    </location>
</feature>
<sequence>MTWIVDQEGKCQQPTPSLSRRPRHLRTSSSCKIVVADENEEEDSEGDGDEDSSIPNQNIQSEEMRNIQILHQLCAFEYIFQEFFALLDGLVKPAIRATFRLYYDRKELFVNPTTRLPAKRDDNKHVLNYMITRITQSQRDLKGNLIPEFWLEKIESNFLSALSNTQLHLRSIPKFDNQVGLFARPAPPTLLSTLHRSTIDRRPPTRPKSRSSTRIRNGFPGKDKLITATKKIDISLKGVEFVLFSFPENVDNVQALGFNDAMTFQEDFRGKPAICLGLGLARCINNYGNRLIAGGQLFAFYSEEFGELANVQFHFVKLCQEGCSSFLVLSSARKQCQCPITRYHGPPRRSPSIGLPNVHNVQALSQNHVHSRANASESNEIRTPHPDVNLIPNVALRSRSFTPAISMDTRSRAEIRIFAAESSVSGRKSSRQVADAREIVPLSPLSDLGRAAAIVDFRSKRKAYSDPDDPHEQENPLTIHNHKSLVRAAYPSPPNSIISKQKKRGRVIDSPDSTDGQPITSTSVSRQIVFEKIPGVRPGLAYIDPIIIDDSDAEEDIDHRANLDVPNMREIEIEIEDEDIDVNVDATSETSDHARRTDVFSETELAHVEEWEEMVLTWESEMPRLLRTQSDRSISVADCDGTEREVSNQLGVADSPDGELDEDDDAIQFVKLVRKSDSHSRSVDVTPPSVLSVARAISPIFSRAEIDVSRLQVREKDIEACKTYLPKVGRSLARLEREFSAFNKDTKRRRRDRKRWERAHSNVWFSRPRNYGKGSRQCRVCAHQAGLIRGLDMCRQCFREKSKQIGFYKVSQHIQDNRATGPTVTPSRMILRAKPKLK</sequence>
<dbReference type="GeneID" id="28964686"/>
<dbReference type="Proteomes" id="UP000078595">
    <property type="component" value="Chromosome 1"/>
</dbReference>